<evidence type="ECO:0000313" key="2">
    <source>
        <dbReference type="EMBL" id="KAH9417073.1"/>
    </source>
</evidence>
<reference evidence="2 3" key="1">
    <citation type="journal article" date="2018" name="J. Allergy Clin. Immunol.">
        <title>High-quality assembly of Dermatophagoides pteronyssinus genome and transcriptome reveals a wide range of novel allergens.</title>
        <authorList>
            <person name="Liu X.Y."/>
            <person name="Yang K.Y."/>
            <person name="Wang M.Q."/>
            <person name="Kwok J.S."/>
            <person name="Zeng X."/>
            <person name="Yang Z."/>
            <person name="Xiao X.J."/>
            <person name="Lau C.P."/>
            <person name="Li Y."/>
            <person name="Huang Z.M."/>
            <person name="Ba J.G."/>
            <person name="Yim A.K."/>
            <person name="Ouyang C.Y."/>
            <person name="Ngai S.M."/>
            <person name="Chan T.F."/>
            <person name="Leung E.L."/>
            <person name="Liu L."/>
            <person name="Liu Z.G."/>
            <person name="Tsui S.K."/>
        </authorList>
    </citation>
    <scope>NUCLEOTIDE SEQUENCE [LARGE SCALE GENOMIC DNA]</scope>
    <source>
        <strain evidence="2">Derp</strain>
    </source>
</reference>
<feature type="region of interest" description="Disordered" evidence="1">
    <location>
        <begin position="1"/>
        <end position="22"/>
    </location>
</feature>
<dbReference type="Proteomes" id="UP000887458">
    <property type="component" value="Unassembled WGS sequence"/>
</dbReference>
<comment type="caution">
    <text evidence="2">The sequence shown here is derived from an EMBL/GenBank/DDBJ whole genome shotgun (WGS) entry which is preliminary data.</text>
</comment>
<gene>
    <name evidence="2" type="ORF">DERP_013187</name>
</gene>
<accession>A0ABQ8J3C8</accession>
<protein>
    <submittedName>
        <fullName evidence="2">Uncharacterized protein</fullName>
    </submittedName>
</protein>
<reference evidence="2 3" key="2">
    <citation type="journal article" date="2022" name="Mol. Biol. Evol.">
        <title>Comparative Genomics Reveals Insights into the Divergent Evolution of Astigmatic Mites and Household Pest Adaptations.</title>
        <authorList>
            <person name="Xiong Q."/>
            <person name="Wan A.T."/>
            <person name="Liu X."/>
            <person name="Fung C.S."/>
            <person name="Xiao X."/>
            <person name="Malainual N."/>
            <person name="Hou J."/>
            <person name="Wang L."/>
            <person name="Wang M."/>
            <person name="Yang K.Y."/>
            <person name="Cui Y."/>
            <person name="Leung E.L."/>
            <person name="Nong W."/>
            <person name="Shin S.K."/>
            <person name="Au S.W."/>
            <person name="Jeong K.Y."/>
            <person name="Chew F.T."/>
            <person name="Hui J.H."/>
            <person name="Leung T.F."/>
            <person name="Tungtrongchitr A."/>
            <person name="Zhong N."/>
            <person name="Liu Z."/>
            <person name="Tsui S.K."/>
        </authorList>
    </citation>
    <scope>NUCLEOTIDE SEQUENCE [LARGE SCALE GENOMIC DNA]</scope>
    <source>
        <strain evidence="2">Derp</strain>
    </source>
</reference>
<organism evidence="2 3">
    <name type="scientific">Dermatophagoides pteronyssinus</name>
    <name type="common">European house dust mite</name>
    <dbReference type="NCBI Taxonomy" id="6956"/>
    <lineage>
        <taxon>Eukaryota</taxon>
        <taxon>Metazoa</taxon>
        <taxon>Ecdysozoa</taxon>
        <taxon>Arthropoda</taxon>
        <taxon>Chelicerata</taxon>
        <taxon>Arachnida</taxon>
        <taxon>Acari</taxon>
        <taxon>Acariformes</taxon>
        <taxon>Sarcoptiformes</taxon>
        <taxon>Astigmata</taxon>
        <taxon>Psoroptidia</taxon>
        <taxon>Analgoidea</taxon>
        <taxon>Pyroglyphidae</taxon>
        <taxon>Dermatophagoidinae</taxon>
        <taxon>Dermatophagoides</taxon>
    </lineage>
</organism>
<keyword evidence="3" id="KW-1185">Reference proteome</keyword>
<evidence type="ECO:0000313" key="3">
    <source>
        <dbReference type="Proteomes" id="UP000887458"/>
    </source>
</evidence>
<proteinExistence type="predicted"/>
<evidence type="ECO:0000256" key="1">
    <source>
        <dbReference type="SAM" id="MobiDB-lite"/>
    </source>
</evidence>
<dbReference type="EMBL" id="NJHN03000082">
    <property type="protein sequence ID" value="KAH9417073.1"/>
    <property type="molecule type" value="Genomic_DNA"/>
</dbReference>
<feature type="compositionally biased region" description="Pro residues" evidence="1">
    <location>
        <begin position="1"/>
        <end position="12"/>
    </location>
</feature>
<name>A0ABQ8J3C8_DERPT</name>
<sequence>MYLLPPPPPPPSTSHHPDDDKQFPNIQILIKCLTVLPPPSIQQPDNNAFSIKSLMIMMLSKTTPNETKQPNLHLIVIV</sequence>